<organism evidence="1 2">
    <name type="scientific">Oryza sativa subsp. japonica</name>
    <name type="common">Rice</name>
    <dbReference type="NCBI Taxonomy" id="39947"/>
    <lineage>
        <taxon>Eukaryota</taxon>
        <taxon>Viridiplantae</taxon>
        <taxon>Streptophyta</taxon>
        <taxon>Embryophyta</taxon>
        <taxon>Tracheophyta</taxon>
        <taxon>Spermatophyta</taxon>
        <taxon>Magnoliopsida</taxon>
        <taxon>Liliopsida</taxon>
        <taxon>Poales</taxon>
        <taxon>Poaceae</taxon>
        <taxon>BOP clade</taxon>
        <taxon>Oryzoideae</taxon>
        <taxon>Oryzeae</taxon>
        <taxon>Oryzinae</taxon>
        <taxon>Oryza</taxon>
        <taxon>Oryza sativa</taxon>
    </lineage>
</organism>
<sequence>MATKGLDRGAAEGIYRCASTSEGWRHITDLPVVVQGYGQIYVVTTYRCALLQVPSLAGWYIRAITDEGRRYEICFWPVTDNL</sequence>
<dbReference type="PaxDb" id="39947-A0A0P0X6B2"/>
<proteinExistence type="predicted"/>
<dbReference type="Proteomes" id="UP000059680">
    <property type="component" value="Chromosome 7"/>
</dbReference>
<gene>
    <name evidence="1" type="ordered locus">Os07g0450050</name>
    <name evidence="1" type="ORF">OSNPB_070450050</name>
</gene>
<dbReference type="InParanoid" id="A0A0P0X6B2"/>
<accession>A0A0P0X6B2</accession>
<reference evidence="2" key="1">
    <citation type="journal article" date="2005" name="Nature">
        <title>The map-based sequence of the rice genome.</title>
        <authorList>
            <consortium name="International rice genome sequencing project (IRGSP)"/>
            <person name="Matsumoto T."/>
            <person name="Wu J."/>
            <person name="Kanamori H."/>
            <person name="Katayose Y."/>
            <person name="Fujisawa M."/>
            <person name="Namiki N."/>
            <person name="Mizuno H."/>
            <person name="Yamamoto K."/>
            <person name="Antonio B.A."/>
            <person name="Baba T."/>
            <person name="Sakata K."/>
            <person name="Nagamura Y."/>
            <person name="Aoki H."/>
            <person name="Arikawa K."/>
            <person name="Arita K."/>
            <person name="Bito T."/>
            <person name="Chiden Y."/>
            <person name="Fujitsuka N."/>
            <person name="Fukunaka R."/>
            <person name="Hamada M."/>
            <person name="Harada C."/>
            <person name="Hayashi A."/>
            <person name="Hijishita S."/>
            <person name="Honda M."/>
            <person name="Hosokawa S."/>
            <person name="Ichikawa Y."/>
            <person name="Idonuma A."/>
            <person name="Iijima M."/>
            <person name="Ikeda M."/>
            <person name="Ikeno M."/>
            <person name="Ito K."/>
            <person name="Ito S."/>
            <person name="Ito T."/>
            <person name="Ito Y."/>
            <person name="Ito Y."/>
            <person name="Iwabuchi A."/>
            <person name="Kamiya K."/>
            <person name="Karasawa W."/>
            <person name="Kurita K."/>
            <person name="Katagiri S."/>
            <person name="Kikuta A."/>
            <person name="Kobayashi H."/>
            <person name="Kobayashi N."/>
            <person name="Machita K."/>
            <person name="Maehara T."/>
            <person name="Masukawa M."/>
            <person name="Mizubayashi T."/>
            <person name="Mukai Y."/>
            <person name="Nagasaki H."/>
            <person name="Nagata Y."/>
            <person name="Naito S."/>
            <person name="Nakashima M."/>
            <person name="Nakama Y."/>
            <person name="Nakamichi Y."/>
            <person name="Nakamura M."/>
            <person name="Meguro A."/>
            <person name="Negishi M."/>
            <person name="Ohta I."/>
            <person name="Ohta T."/>
            <person name="Okamoto M."/>
            <person name="Ono N."/>
            <person name="Saji S."/>
            <person name="Sakaguchi M."/>
            <person name="Sakai K."/>
            <person name="Shibata M."/>
            <person name="Shimokawa T."/>
            <person name="Song J."/>
            <person name="Takazaki Y."/>
            <person name="Terasawa K."/>
            <person name="Tsugane M."/>
            <person name="Tsuji K."/>
            <person name="Ueda S."/>
            <person name="Waki K."/>
            <person name="Yamagata H."/>
            <person name="Yamamoto M."/>
            <person name="Yamamoto S."/>
            <person name="Yamane H."/>
            <person name="Yoshiki S."/>
            <person name="Yoshihara R."/>
            <person name="Yukawa K."/>
            <person name="Zhong H."/>
            <person name="Yano M."/>
            <person name="Yuan Q."/>
            <person name="Ouyang S."/>
            <person name="Liu J."/>
            <person name="Jones K.M."/>
            <person name="Gansberger K."/>
            <person name="Moffat K."/>
            <person name="Hill J."/>
            <person name="Bera J."/>
            <person name="Fadrosh D."/>
            <person name="Jin S."/>
            <person name="Johri S."/>
            <person name="Kim M."/>
            <person name="Overton L."/>
            <person name="Reardon M."/>
            <person name="Tsitrin T."/>
            <person name="Vuong H."/>
            <person name="Weaver B."/>
            <person name="Ciecko A."/>
            <person name="Tallon L."/>
            <person name="Jackson J."/>
            <person name="Pai G."/>
            <person name="Aken S.V."/>
            <person name="Utterback T."/>
            <person name="Reidmuller S."/>
            <person name="Feldblyum T."/>
            <person name="Hsiao J."/>
            <person name="Zismann V."/>
            <person name="Iobst S."/>
            <person name="de Vazeille A.R."/>
            <person name="Buell C.R."/>
            <person name="Ying K."/>
            <person name="Li Y."/>
            <person name="Lu T."/>
            <person name="Huang Y."/>
            <person name="Zhao Q."/>
            <person name="Feng Q."/>
            <person name="Zhang L."/>
            <person name="Zhu J."/>
            <person name="Weng Q."/>
            <person name="Mu J."/>
            <person name="Lu Y."/>
            <person name="Fan D."/>
            <person name="Liu Y."/>
            <person name="Guan J."/>
            <person name="Zhang Y."/>
            <person name="Yu S."/>
            <person name="Liu X."/>
            <person name="Zhang Y."/>
            <person name="Hong G."/>
            <person name="Han B."/>
            <person name="Choisne N."/>
            <person name="Demange N."/>
            <person name="Orjeda G."/>
            <person name="Samain S."/>
            <person name="Cattolico L."/>
            <person name="Pelletier E."/>
            <person name="Couloux A."/>
            <person name="Segurens B."/>
            <person name="Wincker P."/>
            <person name="D'Hont A."/>
            <person name="Scarpelli C."/>
            <person name="Weissenbach J."/>
            <person name="Salanoubat M."/>
            <person name="Quetier F."/>
            <person name="Yu Y."/>
            <person name="Kim H.R."/>
            <person name="Rambo T."/>
            <person name="Currie J."/>
            <person name="Collura K."/>
            <person name="Luo M."/>
            <person name="Yang T."/>
            <person name="Ammiraju J.S.S."/>
            <person name="Engler F."/>
            <person name="Soderlund C."/>
            <person name="Wing R.A."/>
            <person name="Palmer L.E."/>
            <person name="de la Bastide M."/>
            <person name="Spiegel L."/>
            <person name="Nascimento L."/>
            <person name="Zutavern T."/>
            <person name="O'Shaughnessy A."/>
            <person name="Dike S."/>
            <person name="Dedhia N."/>
            <person name="Preston R."/>
            <person name="Balija V."/>
            <person name="McCombie W.R."/>
            <person name="Chow T."/>
            <person name="Chen H."/>
            <person name="Chung M."/>
            <person name="Chen C."/>
            <person name="Shaw J."/>
            <person name="Wu H."/>
            <person name="Hsiao K."/>
            <person name="Chao Y."/>
            <person name="Chu M."/>
            <person name="Cheng C."/>
            <person name="Hour A."/>
            <person name="Lee P."/>
            <person name="Lin S."/>
            <person name="Lin Y."/>
            <person name="Liou J."/>
            <person name="Liu S."/>
            <person name="Hsing Y."/>
            <person name="Raghuvanshi S."/>
            <person name="Mohanty A."/>
            <person name="Bharti A.K."/>
            <person name="Gaur A."/>
            <person name="Gupta V."/>
            <person name="Kumar D."/>
            <person name="Ravi V."/>
            <person name="Vij S."/>
            <person name="Kapur A."/>
            <person name="Khurana P."/>
            <person name="Khurana P."/>
            <person name="Khurana J.P."/>
            <person name="Tyagi A.K."/>
            <person name="Gaikwad K."/>
            <person name="Singh A."/>
            <person name="Dalal V."/>
            <person name="Srivastava S."/>
            <person name="Dixit A."/>
            <person name="Pal A.K."/>
            <person name="Ghazi I.A."/>
            <person name="Yadav M."/>
            <person name="Pandit A."/>
            <person name="Bhargava A."/>
            <person name="Sureshbabu K."/>
            <person name="Batra K."/>
            <person name="Sharma T.R."/>
            <person name="Mohapatra T."/>
            <person name="Singh N.K."/>
            <person name="Messing J."/>
            <person name="Nelson A.B."/>
            <person name="Fuks G."/>
            <person name="Kavchok S."/>
            <person name="Keizer G."/>
            <person name="Linton E."/>
            <person name="Llaca V."/>
            <person name="Song R."/>
            <person name="Tanyolac B."/>
            <person name="Young S."/>
            <person name="Ho-Il K."/>
            <person name="Hahn J.H."/>
            <person name="Sangsakoo G."/>
            <person name="Vanavichit A."/>
            <person name="de Mattos Luiz.A.T."/>
            <person name="Zimmer P.D."/>
            <person name="Malone G."/>
            <person name="Dellagostin O."/>
            <person name="de Oliveira A.C."/>
            <person name="Bevan M."/>
            <person name="Bancroft I."/>
            <person name="Minx P."/>
            <person name="Cordum H."/>
            <person name="Wilson R."/>
            <person name="Cheng Z."/>
            <person name="Jin W."/>
            <person name="Jiang J."/>
            <person name="Leong S.A."/>
            <person name="Iwama H."/>
            <person name="Gojobori T."/>
            <person name="Itoh T."/>
            <person name="Niimura Y."/>
            <person name="Fujii Y."/>
            <person name="Habara T."/>
            <person name="Sakai H."/>
            <person name="Sato Y."/>
            <person name="Wilson G."/>
            <person name="Kumar K."/>
            <person name="McCouch S."/>
            <person name="Juretic N."/>
            <person name="Hoen D."/>
            <person name="Wright S."/>
            <person name="Bruskiewich R."/>
            <person name="Bureau T."/>
            <person name="Miyao A."/>
            <person name="Hirochika H."/>
            <person name="Nishikawa T."/>
            <person name="Kadowaki K."/>
            <person name="Sugiura M."/>
            <person name="Burr B."/>
            <person name="Sasaki T."/>
        </authorList>
    </citation>
    <scope>NUCLEOTIDE SEQUENCE [LARGE SCALE GENOMIC DNA]</scope>
    <source>
        <strain evidence="2">cv. Nipponbare</strain>
    </source>
</reference>
<protein>
    <submittedName>
        <fullName evidence="1">Os07g0450050 protein</fullName>
    </submittedName>
</protein>
<evidence type="ECO:0000313" key="2">
    <source>
        <dbReference type="Proteomes" id="UP000059680"/>
    </source>
</evidence>
<evidence type="ECO:0000313" key="1">
    <source>
        <dbReference type="EMBL" id="BAT01312.1"/>
    </source>
</evidence>
<reference evidence="1 2" key="3">
    <citation type="journal article" date="2013" name="Rice">
        <title>Improvement of the Oryza sativa Nipponbare reference genome using next generation sequence and optical map data.</title>
        <authorList>
            <person name="Kawahara Y."/>
            <person name="de la Bastide M."/>
            <person name="Hamilton J.P."/>
            <person name="Kanamori H."/>
            <person name="McCombie W.R."/>
            <person name="Ouyang S."/>
            <person name="Schwartz D.C."/>
            <person name="Tanaka T."/>
            <person name="Wu J."/>
            <person name="Zhou S."/>
            <person name="Childs K.L."/>
            <person name="Davidson R.M."/>
            <person name="Lin H."/>
            <person name="Quesada-Ocampo L."/>
            <person name="Vaillancourt B."/>
            <person name="Sakai H."/>
            <person name="Lee S.S."/>
            <person name="Kim J."/>
            <person name="Numa H."/>
            <person name="Itoh T."/>
            <person name="Buell C.R."/>
            <person name="Matsumoto T."/>
        </authorList>
    </citation>
    <scope>NUCLEOTIDE SEQUENCE [LARGE SCALE GENOMIC DNA]</scope>
    <source>
        <strain evidence="2">cv. Nipponbare</strain>
    </source>
</reference>
<keyword evidence="2" id="KW-1185">Reference proteome</keyword>
<dbReference type="EMBL" id="AP014963">
    <property type="protein sequence ID" value="BAT01312.1"/>
    <property type="molecule type" value="Genomic_DNA"/>
</dbReference>
<dbReference type="AlphaFoldDB" id="A0A0P0X6B2"/>
<name>A0A0P0X6B2_ORYSJ</name>
<reference evidence="1 2" key="2">
    <citation type="journal article" date="2013" name="Plant Cell Physiol.">
        <title>Rice Annotation Project Database (RAP-DB): an integrative and interactive database for rice genomics.</title>
        <authorList>
            <person name="Sakai H."/>
            <person name="Lee S.S."/>
            <person name="Tanaka T."/>
            <person name="Numa H."/>
            <person name="Kim J."/>
            <person name="Kawahara Y."/>
            <person name="Wakimoto H."/>
            <person name="Yang C.C."/>
            <person name="Iwamoto M."/>
            <person name="Abe T."/>
            <person name="Yamada Y."/>
            <person name="Muto A."/>
            <person name="Inokuchi H."/>
            <person name="Ikemura T."/>
            <person name="Matsumoto T."/>
            <person name="Sasaki T."/>
            <person name="Itoh T."/>
        </authorList>
    </citation>
    <scope>NUCLEOTIDE SEQUENCE [LARGE SCALE GENOMIC DNA]</scope>
    <source>
        <strain evidence="2">cv. Nipponbare</strain>
    </source>
</reference>